<dbReference type="GO" id="GO:0016020">
    <property type="term" value="C:membrane"/>
    <property type="evidence" value="ECO:0007669"/>
    <property type="project" value="UniProtKB-SubCell"/>
</dbReference>
<evidence type="ECO:0000256" key="10">
    <source>
        <dbReference type="SAM" id="MobiDB-lite"/>
    </source>
</evidence>
<evidence type="ECO:0000256" key="9">
    <source>
        <dbReference type="ARBA" id="ARBA00047740"/>
    </source>
</evidence>
<dbReference type="InterPro" id="IPR008429">
    <property type="entry name" value="CLPTM1"/>
</dbReference>
<feature type="compositionally biased region" description="Basic and acidic residues" evidence="10">
    <location>
        <begin position="662"/>
        <end position="672"/>
    </location>
</feature>
<evidence type="ECO:0000313" key="14">
    <source>
        <dbReference type="Proteomes" id="UP000320475"/>
    </source>
</evidence>
<keyword evidence="3" id="KW-0507">mRNA processing</keyword>
<evidence type="ECO:0000256" key="5">
    <source>
        <dbReference type="ARBA" id="ARBA00022801"/>
    </source>
</evidence>
<evidence type="ECO:0000256" key="6">
    <source>
        <dbReference type="ARBA" id="ARBA00022989"/>
    </source>
</evidence>
<dbReference type="VEuPathDB" id="FungiDB:SeMB42_g07611"/>
<dbReference type="Pfam" id="PF02940">
    <property type="entry name" value="mRNA_triPase"/>
    <property type="match status" value="1"/>
</dbReference>
<evidence type="ECO:0000256" key="7">
    <source>
        <dbReference type="ARBA" id="ARBA00023136"/>
    </source>
</evidence>
<evidence type="ECO:0000256" key="4">
    <source>
        <dbReference type="ARBA" id="ARBA00022692"/>
    </source>
</evidence>
<evidence type="ECO:0000256" key="11">
    <source>
        <dbReference type="SAM" id="Phobius"/>
    </source>
</evidence>
<dbReference type="EMBL" id="QEAM01000163">
    <property type="protein sequence ID" value="TPX44897.1"/>
    <property type="molecule type" value="Genomic_DNA"/>
</dbReference>
<feature type="transmembrane region" description="Helical" evidence="11">
    <location>
        <begin position="495"/>
        <end position="516"/>
    </location>
</feature>
<name>A0A507D0D8_9FUNG</name>
<dbReference type="AlphaFoldDB" id="A0A507D0D8"/>
<dbReference type="GO" id="GO:0004651">
    <property type="term" value="F:polynucleotide 5'-phosphatase activity"/>
    <property type="evidence" value="ECO:0007669"/>
    <property type="project" value="InterPro"/>
</dbReference>
<dbReference type="InterPro" id="IPR033469">
    <property type="entry name" value="CYTH-like_dom_sf"/>
</dbReference>
<comment type="subcellular location">
    <subcellularLocation>
        <location evidence="1">Membrane</location>
        <topology evidence="1">Multi-pass membrane protein</topology>
    </subcellularLocation>
</comment>
<keyword evidence="6 11" id="KW-1133">Transmembrane helix</keyword>
<evidence type="ECO:0000256" key="2">
    <source>
        <dbReference type="ARBA" id="ARBA00009310"/>
    </source>
</evidence>
<keyword evidence="5" id="KW-0378">Hydrolase</keyword>
<feature type="compositionally biased region" description="Polar residues" evidence="10">
    <location>
        <begin position="674"/>
        <end position="685"/>
    </location>
</feature>
<dbReference type="GO" id="GO:0006397">
    <property type="term" value="P:mRNA processing"/>
    <property type="evidence" value="ECO:0007669"/>
    <property type="project" value="UniProtKB-KW"/>
</dbReference>
<dbReference type="EC" id="3.6.1.74" evidence="8"/>
<proteinExistence type="inferred from homology"/>
<dbReference type="SUPFAM" id="SSF55154">
    <property type="entry name" value="CYTH-like phosphatases"/>
    <property type="match status" value="1"/>
</dbReference>
<feature type="transmembrane region" description="Helical" evidence="11">
    <location>
        <begin position="469"/>
        <end position="489"/>
    </location>
</feature>
<evidence type="ECO:0000313" key="13">
    <source>
        <dbReference type="EMBL" id="TPX44897.1"/>
    </source>
</evidence>
<dbReference type="Pfam" id="PF05602">
    <property type="entry name" value="CLPTM1"/>
    <property type="match status" value="1"/>
</dbReference>
<gene>
    <name evidence="13" type="ORF">SeLEV6574_g04215</name>
</gene>
<evidence type="ECO:0000259" key="12">
    <source>
        <dbReference type="Pfam" id="PF02940"/>
    </source>
</evidence>
<comment type="caution">
    <text evidence="13">The sequence shown here is derived from an EMBL/GenBank/DDBJ whole genome shotgun (WGS) entry which is preliminary data.</text>
</comment>
<keyword evidence="7 11" id="KW-0472">Membrane</keyword>
<organism evidence="13 14">
    <name type="scientific">Synchytrium endobioticum</name>
    <dbReference type="NCBI Taxonomy" id="286115"/>
    <lineage>
        <taxon>Eukaryota</taxon>
        <taxon>Fungi</taxon>
        <taxon>Fungi incertae sedis</taxon>
        <taxon>Chytridiomycota</taxon>
        <taxon>Chytridiomycota incertae sedis</taxon>
        <taxon>Chytridiomycetes</taxon>
        <taxon>Synchytriales</taxon>
        <taxon>Synchytriaceae</taxon>
        <taxon>Synchytrium</taxon>
    </lineage>
</organism>
<dbReference type="InterPro" id="IPR004206">
    <property type="entry name" value="mRNA_triPase_Cet1"/>
</dbReference>
<accession>A0A507D0D8</accession>
<feature type="domain" description="mRNA triphosphatase Cet1-like" evidence="12">
    <location>
        <begin position="719"/>
        <end position="938"/>
    </location>
</feature>
<protein>
    <recommendedName>
        <fullName evidence="8">mRNA 5'-phosphatase</fullName>
        <ecNumber evidence="8">3.6.1.74</ecNumber>
    </recommendedName>
</protein>
<dbReference type="OrthoDB" id="378564at2759"/>
<dbReference type="PANTHER" id="PTHR21347">
    <property type="entry name" value="CLEFT LIP AND PALATE ASSOCIATED TRANSMEMBRANE PROTEIN-RELATED"/>
    <property type="match status" value="1"/>
</dbReference>
<evidence type="ECO:0000256" key="8">
    <source>
        <dbReference type="ARBA" id="ARBA00035028"/>
    </source>
</evidence>
<dbReference type="PANTHER" id="PTHR21347:SF0">
    <property type="entry name" value="LIPID SCRAMBLASE CLPTM1L"/>
    <property type="match status" value="1"/>
</dbReference>
<comment type="similarity">
    <text evidence="2">Belongs to the CLPTM1 family.</text>
</comment>
<dbReference type="Gene3D" id="3.20.100.10">
    <property type="entry name" value="mRNA triphosphatase Cet1-like"/>
    <property type="match status" value="1"/>
</dbReference>
<evidence type="ECO:0000256" key="3">
    <source>
        <dbReference type="ARBA" id="ARBA00022664"/>
    </source>
</evidence>
<dbReference type="GO" id="GO:0140818">
    <property type="term" value="F:mRNA 5'-triphosphate monophosphatase activity"/>
    <property type="evidence" value="ECO:0007669"/>
    <property type="project" value="UniProtKB-EC"/>
</dbReference>
<dbReference type="InterPro" id="IPR037009">
    <property type="entry name" value="mRNA_triPase_Cet1_sf"/>
</dbReference>
<dbReference type="CDD" id="cd07470">
    <property type="entry name" value="CYTH-like_mRNA_RTPase"/>
    <property type="match status" value="1"/>
</dbReference>
<feature type="compositionally biased region" description="Acidic residues" evidence="10">
    <location>
        <begin position="597"/>
        <end position="611"/>
    </location>
</feature>
<sequence>MADNAEGRDAASGAANDQNNHGGGFLGNLFSFQGISRMLVMYMLVNALTSYFGPKPPPTQNIKVQNPYTGEEVIRPKVNAYVPAWGHGVALDLYVYLSEQEDFTAFSNDSSLIWFQQNVLYGNTSEYRRHDTTYTPSENVKNNGSLYAHLYLAPHGTSPNPAAKNYNPEKTLEHHQLVTRFKKLKKEVAKKKLIGKSQTDEELQTMKKLQQAETLFGDDEHDEEAVNKHLDDRPIVSYWWPNISIALCMDQTQLQVNMPAHTMKNVKLTPDRQKYYPIFYMNEFWMLSDKLQPVNSSVETLDVALQFYHLPTFYYQMYMQFDESFKQQSQMLGQPDSETDEIKRMLLETNPYLMAVTVAVSLLHSLFDFLAFKNDIQFWQKKKDMEGLSFRTIVWNVITQAIIFLYLMDNETSWMVLISSGVGLLIEIWKIQKTVFIKRKDTFPFIEFVDKVKASKLVRKTKKYDEIAFRYLSYLLYPCLLGYAVYSLYNEEHKSWYSFIVSTLVGFVYMFGFITMTPQLFINYKLKSVSNMPWKTFMFKTLNTFIDDLFAFIVKMPWLHRLACLRDDFVFFVYLYQRWIYPEDKRRRNEFGQVGEEGADDDEDSDIEEEDASKTKREDGADGSSSGEKDAATTKETSGSNQGAREARAIKRPLNDDDDGESSDHQGKRMNDGHQPNGQSTASTSNNPIQRQQRPPNPPVANRPKPLEPCIFHNRSASDDILDSICQFLWLQINHFTPAPNQVFEIEGKLGSFVDKGKNNRVGGYHTESVLHDSKNYRFESDMTKQRHQLFNATLNKLCEQKNNPEYTGSKIYPIHTKVRDEFYQLPGAHEKIRVSKSLDPTKNMQVLGVIEKRKIADLNVHCARHELDYRISLSVEVPAPMPPAGSRAMTYRDKDRISYRHQISQIDLTQVTSVVVHRDELTPPPPPAVTHEFEIEFLQPNILKDFIRQNDRLRFREHVRVFLNNIRIFARHEFM</sequence>
<comment type="catalytic activity">
    <reaction evidence="9">
        <text>a 5'-end triphospho-ribonucleoside in mRNA + H2O = a 5'-end diphospho-ribonucleoside in mRNA + phosphate + H(+)</text>
        <dbReference type="Rhea" id="RHEA:67004"/>
        <dbReference type="Rhea" id="RHEA-COMP:17164"/>
        <dbReference type="Rhea" id="RHEA-COMP:17165"/>
        <dbReference type="ChEBI" id="CHEBI:15377"/>
        <dbReference type="ChEBI" id="CHEBI:15378"/>
        <dbReference type="ChEBI" id="CHEBI:43474"/>
        <dbReference type="ChEBI" id="CHEBI:167616"/>
        <dbReference type="ChEBI" id="CHEBI:167618"/>
        <dbReference type="EC" id="3.6.1.74"/>
    </reaction>
    <physiologicalReaction direction="left-to-right" evidence="9">
        <dbReference type="Rhea" id="RHEA:67005"/>
    </physiologicalReaction>
</comment>
<reference evidence="13 14" key="1">
    <citation type="journal article" date="2019" name="Sci. Rep.">
        <title>Comparative genomics of chytrid fungi reveal insights into the obligate biotrophic and pathogenic lifestyle of Synchytrium endobioticum.</title>
        <authorList>
            <person name="van de Vossenberg B.T.L.H."/>
            <person name="Warris S."/>
            <person name="Nguyen H.D.T."/>
            <person name="van Gent-Pelzer M.P.E."/>
            <person name="Joly D.L."/>
            <person name="van de Geest H.C."/>
            <person name="Bonants P.J.M."/>
            <person name="Smith D.S."/>
            <person name="Levesque C.A."/>
            <person name="van der Lee T.A.J."/>
        </authorList>
    </citation>
    <scope>NUCLEOTIDE SEQUENCE [LARGE SCALE GENOMIC DNA]</scope>
    <source>
        <strain evidence="13 14">LEV6574</strain>
    </source>
</reference>
<dbReference type="GO" id="GO:0012505">
    <property type="term" value="C:endomembrane system"/>
    <property type="evidence" value="ECO:0007669"/>
    <property type="project" value="TreeGrafter"/>
</dbReference>
<dbReference type="Proteomes" id="UP000320475">
    <property type="component" value="Unassembled WGS sequence"/>
</dbReference>
<feature type="compositionally biased region" description="Polar residues" evidence="10">
    <location>
        <begin position="634"/>
        <end position="643"/>
    </location>
</feature>
<evidence type="ECO:0000256" key="1">
    <source>
        <dbReference type="ARBA" id="ARBA00004141"/>
    </source>
</evidence>
<keyword evidence="4 11" id="KW-0812">Transmembrane</keyword>
<feature type="region of interest" description="Disordered" evidence="10">
    <location>
        <begin position="593"/>
        <end position="707"/>
    </location>
</feature>
<feature type="transmembrane region" description="Helical" evidence="11">
    <location>
        <begin position="392"/>
        <end position="408"/>
    </location>
</feature>
<feature type="compositionally biased region" description="Basic and acidic residues" evidence="10">
    <location>
        <begin position="645"/>
        <end position="655"/>
    </location>
</feature>
<feature type="transmembrane region" description="Helical" evidence="11">
    <location>
        <begin position="352"/>
        <end position="372"/>
    </location>
</feature>